<keyword evidence="3" id="KW-1185">Reference proteome</keyword>
<dbReference type="GO" id="GO:0047620">
    <property type="term" value="F:acylglycerol kinase activity"/>
    <property type="evidence" value="ECO:0007669"/>
    <property type="project" value="TreeGrafter"/>
</dbReference>
<dbReference type="SUPFAM" id="SSF111331">
    <property type="entry name" value="NAD kinase/diacylglycerol kinase-like"/>
    <property type="match status" value="1"/>
</dbReference>
<dbReference type="InterPro" id="IPR001206">
    <property type="entry name" value="Diacylglycerol_kinase_cat_dom"/>
</dbReference>
<dbReference type="InterPro" id="IPR050187">
    <property type="entry name" value="Lipid_Phosphate_FormReg"/>
</dbReference>
<feature type="domain" description="DAGKc" evidence="1">
    <location>
        <begin position="58"/>
        <end position="202"/>
    </location>
</feature>
<evidence type="ECO:0000313" key="2">
    <source>
        <dbReference type="EMBL" id="KAI6646759.1"/>
    </source>
</evidence>
<comment type="caution">
    <text evidence="2">The sequence shown here is derived from an EMBL/GenBank/DDBJ whole genome shotgun (WGS) entry which is preliminary data.</text>
</comment>
<organism evidence="2 3">
    <name type="scientific">Oopsacas minuta</name>
    <dbReference type="NCBI Taxonomy" id="111878"/>
    <lineage>
        <taxon>Eukaryota</taxon>
        <taxon>Metazoa</taxon>
        <taxon>Porifera</taxon>
        <taxon>Hexactinellida</taxon>
        <taxon>Hexasterophora</taxon>
        <taxon>Lyssacinosida</taxon>
        <taxon>Leucopsacidae</taxon>
        <taxon>Oopsacas</taxon>
    </lineage>
</organism>
<proteinExistence type="predicted"/>
<dbReference type="GO" id="GO:0046512">
    <property type="term" value="P:sphingosine biosynthetic process"/>
    <property type="evidence" value="ECO:0007669"/>
    <property type="project" value="TreeGrafter"/>
</dbReference>
<dbReference type="EMBL" id="JAKMXF010000354">
    <property type="protein sequence ID" value="KAI6646759.1"/>
    <property type="molecule type" value="Genomic_DNA"/>
</dbReference>
<protein>
    <submittedName>
        <fullName evidence="2">Acylglycerol kinase, mitochondrial isoform X1</fullName>
    </submittedName>
</protein>
<dbReference type="PANTHER" id="PTHR12358">
    <property type="entry name" value="SPHINGOSINE KINASE"/>
    <property type="match status" value="1"/>
</dbReference>
<dbReference type="GO" id="GO:0016020">
    <property type="term" value="C:membrane"/>
    <property type="evidence" value="ECO:0007669"/>
    <property type="project" value="TreeGrafter"/>
</dbReference>
<dbReference type="Gene3D" id="3.40.50.10330">
    <property type="entry name" value="Probable inorganic polyphosphate/atp-NAD kinase, domain 1"/>
    <property type="match status" value="1"/>
</dbReference>
<keyword evidence="2" id="KW-0418">Kinase</keyword>
<dbReference type="GO" id="GO:0004143">
    <property type="term" value="F:ATP-dependent diacylglycerol kinase activity"/>
    <property type="evidence" value="ECO:0007669"/>
    <property type="project" value="TreeGrafter"/>
</dbReference>
<accession>A0AAV7JEC8</accession>
<keyword evidence="2" id="KW-0808">Transferase</keyword>
<gene>
    <name evidence="2" type="ORF">LOD99_12879</name>
</gene>
<evidence type="ECO:0000313" key="3">
    <source>
        <dbReference type="Proteomes" id="UP001165289"/>
    </source>
</evidence>
<dbReference type="InterPro" id="IPR016064">
    <property type="entry name" value="NAD/diacylglycerol_kinase_sf"/>
</dbReference>
<dbReference type="Pfam" id="PF00781">
    <property type="entry name" value="DAGK_cat"/>
    <property type="match status" value="1"/>
</dbReference>
<dbReference type="PROSITE" id="PS50146">
    <property type="entry name" value="DAGK"/>
    <property type="match status" value="1"/>
</dbReference>
<sequence>MSRVISHFRRNWGKYLFLSSVTSIGSYFGYNRYCDTMIMSQLCRQASRFQAQRHEVAEPLEKVYVLFNPSANRGKARKHFNRYAAPILYLSGADVTILELESEQHLREMVNYLPPNTGSIIVAGGSGTLLNVVTALLRRNDHLKEWDKVTLGFIPLGYRNGLRGKIMSNEYQSRAERIAKSVLVCLEGRSKPVDVMELITEEGKTVYAMTDVLWGPLVEGTLVANRYGLLGPLRGLFGYLRHAFKSSTNEEIGIDKNDKQQNLEISGLAVSAKNGKLSFRIWEKIESKLEFAKFGAKQMSYKTPADFLEYKLSTPINELKIQPIRDSDYWFHIDGDEFEPYPVQIRILNNKIKFFTDELLNTNI</sequence>
<name>A0AAV7JEC8_9METZ</name>
<evidence type="ECO:0000259" key="1">
    <source>
        <dbReference type="PROSITE" id="PS50146"/>
    </source>
</evidence>
<dbReference type="AlphaFoldDB" id="A0AAV7JEC8"/>
<dbReference type="GO" id="GO:0005739">
    <property type="term" value="C:mitochondrion"/>
    <property type="evidence" value="ECO:0007669"/>
    <property type="project" value="TreeGrafter"/>
</dbReference>
<dbReference type="GO" id="GO:0046513">
    <property type="term" value="P:ceramide biosynthetic process"/>
    <property type="evidence" value="ECO:0007669"/>
    <property type="project" value="TreeGrafter"/>
</dbReference>
<dbReference type="GO" id="GO:0001729">
    <property type="term" value="F:ceramide kinase activity"/>
    <property type="evidence" value="ECO:0007669"/>
    <property type="project" value="TreeGrafter"/>
</dbReference>
<dbReference type="InterPro" id="IPR017438">
    <property type="entry name" value="ATP-NAD_kinase_N"/>
</dbReference>
<dbReference type="Proteomes" id="UP001165289">
    <property type="component" value="Unassembled WGS sequence"/>
</dbReference>
<dbReference type="PANTHER" id="PTHR12358:SF31">
    <property type="entry name" value="ACYLGLYCEROL KINASE, MITOCHONDRIAL"/>
    <property type="match status" value="1"/>
</dbReference>
<reference evidence="2 3" key="1">
    <citation type="journal article" date="2023" name="BMC Biol.">
        <title>The compact genome of the sponge Oopsacas minuta (Hexactinellida) is lacking key metazoan core genes.</title>
        <authorList>
            <person name="Santini S."/>
            <person name="Schenkelaars Q."/>
            <person name="Jourda C."/>
            <person name="Duchesne M."/>
            <person name="Belahbib H."/>
            <person name="Rocher C."/>
            <person name="Selva M."/>
            <person name="Riesgo A."/>
            <person name="Vervoort M."/>
            <person name="Leys S.P."/>
            <person name="Kodjabachian L."/>
            <person name="Le Bivic A."/>
            <person name="Borchiellini C."/>
            <person name="Claverie J.M."/>
            <person name="Renard E."/>
        </authorList>
    </citation>
    <scope>NUCLEOTIDE SEQUENCE [LARGE SCALE GENOMIC DNA]</scope>
    <source>
        <strain evidence="2">SPO-2</strain>
    </source>
</reference>